<evidence type="ECO:0000256" key="2">
    <source>
        <dbReference type="SAM" id="MobiDB-lite"/>
    </source>
</evidence>
<feature type="region of interest" description="Disordered" evidence="2">
    <location>
        <begin position="20"/>
        <end position="65"/>
    </location>
</feature>
<dbReference type="AlphaFoldDB" id="A0A9N7Z7X2"/>
<accession>A0A9N7Z7X2</accession>
<name>A0A9N7Z7X2_PLEPL</name>
<feature type="compositionally biased region" description="Basic and acidic residues" evidence="2">
    <location>
        <begin position="22"/>
        <end position="57"/>
    </location>
</feature>
<dbReference type="EMBL" id="CADEAL010004110">
    <property type="protein sequence ID" value="CAB1451964.1"/>
    <property type="molecule type" value="Genomic_DNA"/>
</dbReference>
<sequence length="160" mass="18253">MRGWREKCHGVLGNRCEAMQKTTREAQRRQETRHKWVKKEEREGNWGDERRPGEKKLSGTNVPSPVVSSKNWLRLHFVTDANHRYRGFSGHYQEHSGSQQVAKIPSGRERNKVRARSKMPKPRESEVCTAFPQIIFSGVKAVLTSCEKGKEGTVALVVVG</sequence>
<dbReference type="InterPro" id="IPR035914">
    <property type="entry name" value="Sperma_CUB_dom_sf"/>
</dbReference>
<dbReference type="InterPro" id="IPR000859">
    <property type="entry name" value="CUB_dom"/>
</dbReference>
<evidence type="ECO:0000256" key="1">
    <source>
        <dbReference type="ARBA" id="ARBA00023157"/>
    </source>
</evidence>
<organism evidence="3 4">
    <name type="scientific">Pleuronectes platessa</name>
    <name type="common">European plaice</name>
    <dbReference type="NCBI Taxonomy" id="8262"/>
    <lineage>
        <taxon>Eukaryota</taxon>
        <taxon>Metazoa</taxon>
        <taxon>Chordata</taxon>
        <taxon>Craniata</taxon>
        <taxon>Vertebrata</taxon>
        <taxon>Euteleostomi</taxon>
        <taxon>Actinopterygii</taxon>
        <taxon>Neopterygii</taxon>
        <taxon>Teleostei</taxon>
        <taxon>Neoteleostei</taxon>
        <taxon>Acanthomorphata</taxon>
        <taxon>Carangaria</taxon>
        <taxon>Pleuronectiformes</taxon>
        <taxon>Pleuronectoidei</taxon>
        <taxon>Pleuronectidae</taxon>
        <taxon>Pleuronectes</taxon>
    </lineage>
</organism>
<comment type="caution">
    <text evidence="3">The sequence shown here is derived from an EMBL/GenBank/DDBJ whole genome shotgun (WGS) entry which is preliminary data.</text>
</comment>
<reference evidence="3" key="1">
    <citation type="submission" date="2020-03" db="EMBL/GenBank/DDBJ databases">
        <authorList>
            <person name="Weist P."/>
        </authorList>
    </citation>
    <scope>NUCLEOTIDE SEQUENCE</scope>
</reference>
<dbReference type="Gene3D" id="2.60.120.290">
    <property type="entry name" value="Spermadhesin, CUB domain"/>
    <property type="match status" value="1"/>
</dbReference>
<protein>
    <submittedName>
        <fullName evidence="3">Uncharacterized protein</fullName>
    </submittedName>
</protein>
<dbReference type="Proteomes" id="UP001153269">
    <property type="component" value="Unassembled WGS sequence"/>
</dbReference>
<dbReference type="CDD" id="cd00041">
    <property type="entry name" value="CUB"/>
    <property type="match status" value="1"/>
</dbReference>
<gene>
    <name evidence="3" type="ORF">PLEPLA_LOCUS39703</name>
</gene>
<proteinExistence type="predicted"/>
<dbReference type="SUPFAM" id="SSF49854">
    <property type="entry name" value="Spermadhesin, CUB domain"/>
    <property type="match status" value="1"/>
</dbReference>
<keyword evidence="4" id="KW-1185">Reference proteome</keyword>
<evidence type="ECO:0000313" key="3">
    <source>
        <dbReference type="EMBL" id="CAB1451964.1"/>
    </source>
</evidence>
<evidence type="ECO:0000313" key="4">
    <source>
        <dbReference type="Proteomes" id="UP001153269"/>
    </source>
</evidence>
<keyword evidence="1" id="KW-1015">Disulfide bond</keyword>